<dbReference type="EMBL" id="LAZR01063097">
    <property type="protein sequence ID" value="KKK60181.1"/>
    <property type="molecule type" value="Genomic_DNA"/>
</dbReference>
<dbReference type="InterPro" id="IPR006342">
    <property type="entry name" value="FkbM_mtfrase"/>
</dbReference>
<dbReference type="NCBIfam" id="TIGR01444">
    <property type="entry name" value="fkbM_fam"/>
    <property type="match status" value="1"/>
</dbReference>
<dbReference type="PANTHER" id="PTHR34203:SF15">
    <property type="entry name" value="SLL1173 PROTEIN"/>
    <property type="match status" value="1"/>
</dbReference>
<feature type="non-terminal residue" evidence="2">
    <location>
        <position position="1"/>
    </location>
</feature>
<reference evidence="2" key="1">
    <citation type="journal article" date="2015" name="Nature">
        <title>Complex archaea that bridge the gap between prokaryotes and eukaryotes.</title>
        <authorList>
            <person name="Spang A."/>
            <person name="Saw J.H."/>
            <person name="Jorgensen S.L."/>
            <person name="Zaremba-Niedzwiedzka K."/>
            <person name="Martijn J."/>
            <person name="Lind A.E."/>
            <person name="van Eijk R."/>
            <person name="Schleper C."/>
            <person name="Guy L."/>
            <person name="Ettema T.J."/>
        </authorList>
    </citation>
    <scope>NUCLEOTIDE SEQUENCE</scope>
</reference>
<proteinExistence type="predicted"/>
<accession>A0A0F8ZJP6</accession>
<protein>
    <recommendedName>
        <fullName evidence="1">Methyltransferase FkbM domain-containing protein</fullName>
    </recommendedName>
</protein>
<dbReference type="Gene3D" id="3.40.50.150">
    <property type="entry name" value="Vaccinia Virus protein VP39"/>
    <property type="match status" value="1"/>
</dbReference>
<evidence type="ECO:0000313" key="2">
    <source>
        <dbReference type="EMBL" id="KKK60181.1"/>
    </source>
</evidence>
<evidence type="ECO:0000259" key="1">
    <source>
        <dbReference type="Pfam" id="PF05050"/>
    </source>
</evidence>
<dbReference type="AlphaFoldDB" id="A0A0F8ZJP6"/>
<dbReference type="PANTHER" id="PTHR34203">
    <property type="entry name" value="METHYLTRANSFERASE, FKBM FAMILY PROTEIN"/>
    <property type="match status" value="1"/>
</dbReference>
<name>A0A0F8ZJP6_9ZZZZ</name>
<dbReference type="InterPro" id="IPR052514">
    <property type="entry name" value="SAM-dependent_MTase"/>
</dbReference>
<dbReference type="Pfam" id="PF05050">
    <property type="entry name" value="Methyltransf_21"/>
    <property type="match status" value="1"/>
</dbReference>
<organism evidence="2">
    <name type="scientific">marine sediment metagenome</name>
    <dbReference type="NCBI Taxonomy" id="412755"/>
    <lineage>
        <taxon>unclassified sequences</taxon>
        <taxon>metagenomes</taxon>
        <taxon>ecological metagenomes</taxon>
    </lineage>
</organism>
<gene>
    <name evidence="2" type="ORF">LCGC14_3026920</name>
</gene>
<comment type="caution">
    <text evidence="2">The sequence shown here is derived from an EMBL/GenBank/DDBJ whole genome shotgun (WGS) entry which is preliminary data.</text>
</comment>
<sequence length="184" mass="20757">AHVGYFTLLAAPLFKRVISIEPHPKNYEVLVKNTERFPNVTTINKAAWKHGGTVAMDLPENSTVMANVQDLGRLRKYMTQVPCGTLSTILGDTFPDFIKADAEGSEDTIFRACPEYLDRAKALIIEYHEMQLRRSSKVESGKEFIDLLAEHGFDKLIYSELRTPVDRDKLPPSNSMFLNLLGVK</sequence>
<dbReference type="InterPro" id="IPR029063">
    <property type="entry name" value="SAM-dependent_MTases_sf"/>
</dbReference>
<feature type="domain" description="Methyltransferase FkbM" evidence="1">
    <location>
        <begin position="15"/>
        <end position="154"/>
    </location>
</feature>
<dbReference type="SUPFAM" id="SSF53335">
    <property type="entry name" value="S-adenosyl-L-methionine-dependent methyltransferases"/>
    <property type="match status" value="1"/>
</dbReference>